<feature type="domain" description="STAS" evidence="1">
    <location>
        <begin position="49"/>
        <end position="106"/>
    </location>
</feature>
<reference evidence="3" key="1">
    <citation type="submission" date="2011-02" db="EMBL/GenBank/DDBJ databases">
        <title>The complete genome of Planctomyces brasiliensis DSM 5305.</title>
        <authorList>
            <person name="Lucas S."/>
            <person name="Copeland A."/>
            <person name="Lapidus A."/>
            <person name="Bruce D."/>
            <person name="Goodwin L."/>
            <person name="Pitluck S."/>
            <person name="Kyrpides N."/>
            <person name="Mavromatis K."/>
            <person name="Pagani I."/>
            <person name="Ivanova N."/>
            <person name="Ovchinnikova G."/>
            <person name="Lu M."/>
            <person name="Detter J.C."/>
            <person name="Han C."/>
            <person name="Land M."/>
            <person name="Hauser L."/>
            <person name="Markowitz V."/>
            <person name="Cheng J.-F."/>
            <person name="Hugenholtz P."/>
            <person name="Woyke T."/>
            <person name="Wu D."/>
            <person name="Tindall B."/>
            <person name="Pomrenke H.G."/>
            <person name="Brambilla E."/>
            <person name="Klenk H.-P."/>
            <person name="Eisen J.A."/>
        </authorList>
    </citation>
    <scope>NUCLEOTIDE SEQUENCE [LARGE SCALE GENOMIC DNA]</scope>
    <source>
        <strain evidence="3">ATCC 49424 / DSM 5305 / JCM 21570 / NBRC 103401 / IFAM 1448</strain>
    </source>
</reference>
<dbReference type="AlphaFoldDB" id="F0SLD7"/>
<dbReference type="Pfam" id="PF01740">
    <property type="entry name" value="STAS"/>
    <property type="match status" value="1"/>
</dbReference>
<proteinExistence type="predicted"/>
<organism evidence="2 3">
    <name type="scientific">Rubinisphaera brasiliensis (strain ATCC 49424 / DSM 5305 / JCM 21570 / IAM 15109 / NBRC 103401 / IFAM 1448)</name>
    <name type="common">Planctomyces brasiliensis</name>
    <dbReference type="NCBI Taxonomy" id="756272"/>
    <lineage>
        <taxon>Bacteria</taxon>
        <taxon>Pseudomonadati</taxon>
        <taxon>Planctomycetota</taxon>
        <taxon>Planctomycetia</taxon>
        <taxon>Planctomycetales</taxon>
        <taxon>Planctomycetaceae</taxon>
        <taxon>Rubinisphaera</taxon>
    </lineage>
</organism>
<sequence length="126" mass="14156">MQPPPLNLFEAEMVDDVLVVSARNISGTYRYNDLHLDCNTLRSFISRFGVKKLIFDLASLTYFGSELIAGLILVTRDCERQQGVVALCNISHYVSDSLSVIRFFDNHAKFPDRTSALEHFLTPASA</sequence>
<dbReference type="KEGG" id="pbs:Plabr_4471"/>
<dbReference type="InterPro" id="IPR002645">
    <property type="entry name" value="STAS_dom"/>
</dbReference>
<evidence type="ECO:0000313" key="2">
    <source>
        <dbReference type="EMBL" id="ADY62043.1"/>
    </source>
</evidence>
<dbReference type="EMBL" id="CP002546">
    <property type="protein sequence ID" value="ADY62043.1"/>
    <property type="molecule type" value="Genomic_DNA"/>
</dbReference>
<protein>
    <recommendedName>
        <fullName evidence="1">STAS domain-containing protein</fullName>
    </recommendedName>
</protein>
<evidence type="ECO:0000313" key="3">
    <source>
        <dbReference type="Proteomes" id="UP000006860"/>
    </source>
</evidence>
<dbReference type="InterPro" id="IPR036513">
    <property type="entry name" value="STAS_dom_sf"/>
</dbReference>
<dbReference type="eggNOG" id="COG1366">
    <property type="taxonomic scope" value="Bacteria"/>
</dbReference>
<name>F0SLD7_RUBBR</name>
<dbReference type="Proteomes" id="UP000006860">
    <property type="component" value="Chromosome"/>
</dbReference>
<keyword evidence="3" id="KW-1185">Reference proteome</keyword>
<dbReference type="Gene3D" id="3.30.750.24">
    <property type="entry name" value="STAS domain"/>
    <property type="match status" value="1"/>
</dbReference>
<dbReference type="HOGENOM" id="CLU_1979924_0_0_0"/>
<accession>F0SLD7</accession>
<dbReference type="SUPFAM" id="SSF52091">
    <property type="entry name" value="SpoIIaa-like"/>
    <property type="match status" value="1"/>
</dbReference>
<evidence type="ECO:0000259" key="1">
    <source>
        <dbReference type="Pfam" id="PF01740"/>
    </source>
</evidence>
<dbReference type="RefSeq" id="WP_013630748.1">
    <property type="nucleotide sequence ID" value="NC_015174.1"/>
</dbReference>
<dbReference type="STRING" id="756272.Plabr_4471"/>
<gene>
    <name evidence="2" type="ordered locus">Plabr_4471</name>
</gene>